<dbReference type="RefSeq" id="XP_015657181.1">
    <property type="nucleotide sequence ID" value="XM_015804047.1"/>
</dbReference>
<organism evidence="3 4">
    <name type="scientific">Leptomonas pyrrhocoris</name>
    <name type="common">Firebug parasite</name>
    <dbReference type="NCBI Taxonomy" id="157538"/>
    <lineage>
        <taxon>Eukaryota</taxon>
        <taxon>Discoba</taxon>
        <taxon>Euglenozoa</taxon>
        <taxon>Kinetoplastea</taxon>
        <taxon>Metakinetoplastina</taxon>
        <taxon>Trypanosomatida</taxon>
        <taxon>Trypanosomatidae</taxon>
        <taxon>Leishmaniinae</taxon>
        <taxon>Leptomonas</taxon>
    </lineage>
</organism>
<dbReference type="OrthoDB" id="10465416at2759"/>
<protein>
    <recommendedName>
        <fullName evidence="2">PIN domain-containing protein</fullName>
    </recommendedName>
</protein>
<sequence>MQKPHLANNIPCCIVMDTSALLDTQFDMVELLSCLLPNSPHVVVIPEDVWIELKGVANSTDGATASRAESVTKALAKYPDFRSHATQTPARKTNAAGASSSSSSFATANAAAGSRGVAVLQKSKETFYPLKKFARNRDTKIVACAYYFTVHDSNTLGVGDTRSCPLRRFRYENAFFVTNDVVQQIKASPYKIPTIDSSDLKRHWGHLGHWES</sequence>
<feature type="region of interest" description="Disordered" evidence="1">
    <location>
        <begin position="82"/>
        <end position="101"/>
    </location>
</feature>
<proteinExistence type="predicted"/>
<comment type="caution">
    <text evidence="3">The sequence shown here is derived from an EMBL/GenBank/DDBJ whole genome shotgun (WGS) entry which is preliminary data.</text>
</comment>
<dbReference type="AlphaFoldDB" id="A0A0N0DUC9"/>
<evidence type="ECO:0000256" key="1">
    <source>
        <dbReference type="SAM" id="MobiDB-lite"/>
    </source>
</evidence>
<evidence type="ECO:0000259" key="2">
    <source>
        <dbReference type="Pfam" id="PF13638"/>
    </source>
</evidence>
<gene>
    <name evidence="3" type="ORF">ABB37_05862</name>
</gene>
<feature type="domain" description="PIN" evidence="2">
    <location>
        <begin position="14"/>
        <end position="196"/>
    </location>
</feature>
<dbReference type="VEuPathDB" id="TriTrypDB:LpyrH10_12_0400"/>
<keyword evidence="4" id="KW-1185">Reference proteome</keyword>
<dbReference type="RefSeq" id="XP_015657180.1">
    <property type="nucleotide sequence ID" value="XM_015804046.1"/>
</dbReference>
<reference evidence="3 4" key="1">
    <citation type="submission" date="2015-07" db="EMBL/GenBank/DDBJ databases">
        <title>High-quality genome of monoxenous trypanosomatid Leptomonas pyrrhocoris.</title>
        <authorList>
            <person name="Flegontov P."/>
            <person name="Butenko A."/>
            <person name="Firsov S."/>
            <person name="Vlcek C."/>
            <person name="Logacheva M.D."/>
            <person name="Field M."/>
            <person name="Filatov D."/>
            <person name="Flegontova O."/>
            <person name="Gerasimov E."/>
            <person name="Jackson A.P."/>
            <person name="Kelly S."/>
            <person name="Opperdoes F."/>
            <person name="O'Reilly A."/>
            <person name="Votypka J."/>
            <person name="Yurchenko V."/>
            <person name="Lukes J."/>
        </authorList>
    </citation>
    <scope>NUCLEOTIDE SEQUENCE [LARGE SCALE GENOMIC DNA]</scope>
    <source>
        <strain evidence="3">H10</strain>
    </source>
</reference>
<evidence type="ECO:0000313" key="3">
    <source>
        <dbReference type="EMBL" id="KPA78741.1"/>
    </source>
</evidence>
<evidence type="ECO:0000313" key="4">
    <source>
        <dbReference type="Proteomes" id="UP000037923"/>
    </source>
</evidence>
<dbReference type="Gene3D" id="3.40.50.1010">
    <property type="entry name" value="5'-nuclease"/>
    <property type="match status" value="1"/>
</dbReference>
<dbReference type="EMBL" id="LGTL01000012">
    <property type="protein sequence ID" value="KPA78741.1"/>
    <property type="molecule type" value="Genomic_DNA"/>
</dbReference>
<accession>A0A0N0DUC9</accession>
<dbReference type="Proteomes" id="UP000037923">
    <property type="component" value="Unassembled WGS sequence"/>
</dbReference>
<name>A0A0N0DUC9_LEPPY</name>
<dbReference type="GeneID" id="26906152"/>
<dbReference type="Pfam" id="PF13638">
    <property type="entry name" value="PIN_4"/>
    <property type="match status" value="1"/>
</dbReference>
<dbReference type="EMBL" id="LGTL01000012">
    <property type="protein sequence ID" value="KPA78742.1"/>
    <property type="molecule type" value="Genomic_DNA"/>
</dbReference>
<dbReference type="InterPro" id="IPR002716">
    <property type="entry name" value="PIN_dom"/>
</dbReference>